<dbReference type="AlphaFoldDB" id="A0A917MKG5"/>
<evidence type="ECO:0000313" key="4">
    <source>
        <dbReference type="EMBL" id="GGH36644.1"/>
    </source>
</evidence>
<evidence type="ECO:0000313" key="5">
    <source>
        <dbReference type="Proteomes" id="UP000657592"/>
    </source>
</evidence>
<keyword evidence="5" id="KW-1185">Reference proteome</keyword>
<dbReference type="Proteomes" id="UP000657592">
    <property type="component" value="Unassembled WGS sequence"/>
</dbReference>
<feature type="chain" id="PRO_5037387048" description="Gram-positive cocci surface proteins LPxTG domain-containing protein" evidence="3">
    <location>
        <begin position="36"/>
        <end position="259"/>
    </location>
</feature>
<accession>A0A917MKG5</accession>
<comment type="caution">
    <text evidence="4">The sequence shown here is derived from an EMBL/GenBank/DDBJ whole genome shotgun (WGS) entry which is preliminary data.</text>
</comment>
<dbReference type="RefSeq" id="WP_188754769.1">
    <property type="nucleotide sequence ID" value="NZ_BMJY01000002.1"/>
</dbReference>
<keyword evidence="2" id="KW-0472">Membrane</keyword>
<sequence>MTAAHRRMRRGAGAALVAAGAVLAVGAGSSLVAHADAFTPAPVQSTPDRLLTLSSRHAPAPHDVASLSPGDPGYWIVRAEHDDKGGSASVALQVAKRGPLAAHPRGLTMSVEQCLAPWHGVDEGSPRCDAPGGSLTVTPAHDLADDPSPAVHMLELDSADPHYFLVTLSVEDSAEARADETLQALGAIVDLGVTAARAGGPYDEGARDAPRPGPADAAPGLAATGADPAAIVRLAALALSALAIGAGLRLLRRRPGGAS</sequence>
<name>A0A917MKG5_9MICO</name>
<gene>
    <name evidence="4" type="ORF">GCM10010921_05940</name>
</gene>
<feature type="region of interest" description="Disordered" evidence="1">
    <location>
        <begin position="200"/>
        <end position="221"/>
    </location>
</feature>
<protein>
    <recommendedName>
        <fullName evidence="6">Gram-positive cocci surface proteins LPxTG domain-containing protein</fullName>
    </recommendedName>
</protein>
<keyword evidence="2" id="KW-1133">Transmembrane helix</keyword>
<evidence type="ECO:0000256" key="3">
    <source>
        <dbReference type="SAM" id="SignalP"/>
    </source>
</evidence>
<evidence type="ECO:0008006" key="6">
    <source>
        <dbReference type="Google" id="ProtNLM"/>
    </source>
</evidence>
<keyword evidence="2" id="KW-0812">Transmembrane</keyword>
<evidence type="ECO:0000256" key="1">
    <source>
        <dbReference type="SAM" id="MobiDB-lite"/>
    </source>
</evidence>
<reference evidence="4" key="2">
    <citation type="submission" date="2020-09" db="EMBL/GenBank/DDBJ databases">
        <authorList>
            <person name="Sun Q."/>
            <person name="Zhou Y."/>
        </authorList>
    </citation>
    <scope>NUCLEOTIDE SEQUENCE</scope>
    <source>
        <strain evidence="4">CGMCC 1.15794</strain>
    </source>
</reference>
<dbReference type="EMBL" id="BMJY01000002">
    <property type="protein sequence ID" value="GGH36644.1"/>
    <property type="molecule type" value="Genomic_DNA"/>
</dbReference>
<keyword evidence="3" id="KW-0732">Signal</keyword>
<feature type="signal peptide" evidence="3">
    <location>
        <begin position="1"/>
        <end position="35"/>
    </location>
</feature>
<feature type="transmembrane region" description="Helical" evidence="2">
    <location>
        <begin position="230"/>
        <end position="251"/>
    </location>
</feature>
<reference evidence="4" key="1">
    <citation type="journal article" date="2014" name="Int. J. Syst. Evol. Microbiol.">
        <title>Complete genome sequence of Corynebacterium casei LMG S-19264T (=DSM 44701T), isolated from a smear-ripened cheese.</title>
        <authorList>
            <consortium name="US DOE Joint Genome Institute (JGI-PGF)"/>
            <person name="Walter F."/>
            <person name="Albersmeier A."/>
            <person name="Kalinowski J."/>
            <person name="Ruckert C."/>
        </authorList>
    </citation>
    <scope>NUCLEOTIDE SEQUENCE</scope>
    <source>
        <strain evidence="4">CGMCC 1.15794</strain>
    </source>
</reference>
<organism evidence="4 5">
    <name type="scientific">Microbacterium album</name>
    <dbReference type="NCBI Taxonomy" id="2053191"/>
    <lineage>
        <taxon>Bacteria</taxon>
        <taxon>Bacillati</taxon>
        <taxon>Actinomycetota</taxon>
        <taxon>Actinomycetes</taxon>
        <taxon>Micrococcales</taxon>
        <taxon>Microbacteriaceae</taxon>
        <taxon>Microbacterium</taxon>
    </lineage>
</organism>
<proteinExistence type="predicted"/>
<evidence type="ECO:0000256" key="2">
    <source>
        <dbReference type="SAM" id="Phobius"/>
    </source>
</evidence>